<gene>
    <name evidence="12" type="ORF">JYP50_05575</name>
</gene>
<dbReference type="RefSeq" id="WP_206559494.1">
    <property type="nucleotide sequence ID" value="NZ_JAFKCZ010000004.1"/>
</dbReference>
<sequence length="465" mass="50596">MKYISTRGQAPALSFEEVLLTGLAADGGLYVPETLPTFSAQEIRDMAALDYPALAQRIIAPFVADSIPEDDLKAIIVDTYAAFRHDAVAPLVQLGANQWVLELFHGPTLAFKDFALQLLGRLLDYVLERRHQKVVIMGATSGDTGSAAIEGCKRCNNIDIFILHPHQRVSEVQRRQMTTVVGDNIHNLAVQGNFDDCQAMVKASFGDRGFLPADRSLVAVNSINWARIMAQIVYYFYAGVALGAPDRRVAFSVPTGNFGDIFAGYLARNMGLPVERLIIATNTNDVLHRVMTTHTYGRQPLEHTLSPSMDITVSSNFERLLFDLYDRDGAAIAGLMRDFDAGDVHFSEAAMARASALFSSHRVSDEETCAQIAATWERCEYLLDPHSAIGVNAAQSAGLDPAVPVVTLATAHPAKFPEAVAKAGVGDTPGLPLHLRDLFERPERCEVLPNDLAAVQAFMADNLGA</sequence>
<dbReference type="Proteomes" id="UP000664303">
    <property type="component" value="Unassembled WGS sequence"/>
</dbReference>
<dbReference type="InterPro" id="IPR051166">
    <property type="entry name" value="Threonine_Synthase"/>
</dbReference>
<dbReference type="Gene3D" id="3.90.1380.10">
    <property type="entry name" value="Threonine synthase, N-terminal domain"/>
    <property type="match status" value="1"/>
</dbReference>
<accession>A0A939DDT8</accession>
<evidence type="ECO:0000256" key="9">
    <source>
        <dbReference type="NCBIfam" id="TIGR00260"/>
    </source>
</evidence>
<dbReference type="CDD" id="cd01560">
    <property type="entry name" value="Thr-synth_2"/>
    <property type="match status" value="1"/>
</dbReference>
<comment type="pathway">
    <text evidence="7">Amino-acid biosynthesis.</text>
</comment>
<evidence type="ECO:0000259" key="11">
    <source>
        <dbReference type="Pfam" id="PF14821"/>
    </source>
</evidence>
<evidence type="ECO:0000256" key="10">
    <source>
        <dbReference type="PIRSR" id="PIRSR604450-51"/>
    </source>
</evidence>
<evidence type="ECO:0000313" key="13">
    <source>
        <dbReference type="Proteomes" id="UP000664303"/>
    </source>
</evidence>
<dbReference type="Pfam" id="PF14821">
    <property type="entry name" value="Thr_synth_N"/>
    <property type="match status" value="1"/>
</dbReference>
<dbReference type="EMBL" id="JAFKCZ010000004">
    <property type="protein sequence ID" value="MBN7796046.1"/>
    <property type="molecule type" value="Genomic_DNA"/>
</dbReference>
<dbReference type="Pfam" id="PF24857">
    <property type="entry name" value="THR4_C"/>
    <property type="match status" value="1"/>
</dbReference>
<dbReference type="Gene3D" id="3.40.50.1100">
    <property type="match status" value="2"/>
</dbReference>
<feature type="domain" description="Threonine synthase N-terminal" evidence="11">
    <location>
        <begin position="2"/>
        <end position="80"/>
    </location>
</feature>
<dbReference type="InterPro" id="IPR037158">
    <property type="entry name" value="Thr_synth_N_sf"/>
</dbReference>
<name>A0A939DDT8_9GAMM</name>
<dbReference type="InterPro" id="IPR004450">
    <property type="entry name" value="Thr_synthase-like"/>
</dbReference>
<dbReference type="NCBIfam" id="TIGR00260">
    <property type="entry name" value="thrC"/>
    <property type="match status" value="1"/>
</dbReference>
<comment type="caution">
    <text evidence="12">The sequence shown here is derived from an EMBL/GenBank/DDBJ whole genome shotgun (WGS) entry which is preliminary data.</text>
</comment>
<dbReference type="GO" id="GO:0030170">
    <property type="term" value="F:pyridoxal phosphate binding"/>
    <property type="evidence" value="ECO:0007669"/>
    <property type="project" value="InterPro"/>
</dbReference>
<dbReference type="FunFam" id="3.90.1380.10:FF:000002">
    <property type="entry name" value="Threonine synthase"/>
    <property type="match status" value="1"/>
</dbReference>
<dbReference type="InterPro" id="IPR029144">
    <property type="entry name" value="Thr_synth_N"/>
</dbReference>
<evidence type="ECO:0000256" key="7">
    <source>
        <dbReference type="ARBA" id="ARBA00029440"/>
    </source>
</evidence>
<comment type="catalytic activity">
    <reaction evidence="8">
        <text>O-phospho-L-homoserine + H2O = L-threonine + phosphate</text>
        <dbReference type="Rhea" id="RHEA:10840"/>
        <dbReference type="ChEBI" id="CHEBI:15377"/>
        <dbReference type="ChEBI" id="CHEBI:43474"/>
        <dbReference type="ChEBI" id="CHEBI:57590"/>
        <dbReference type="ChEBI" id="CHEBI:57926"/>
        <dbReference type="EC" id="4.2.3.1"/>
    </reaction>
</comment>
<organism evidence="12 13">
    <name type="scientific">Parahaliea mediterranea</name>
    <dbReference type="NCBI Taxonomy" id="651086"/>
    <lineage>
        <taxon>Bacteria</taxon>
        <taxon>Pseudomonadati</taxon>
        <taxon>Pseudomonadota</taxon>
        <taxon>Gammaproteobacteria</taxon>
        <taxon>Cellvibrionales</taxon>
        <taxon>Halieaceae</taxon>
        <taxon>Parahaliea</taxon>
    </lineage>
</organism>
<keyword evidence="5 10" id="KW-0663">Pyridoxal phosphate</keyword>
<dbReference type="PANTHER" id="PTHR42690">
    <property type="entry name" value="THREONINE SYNTHASE FAMILY MEMBER"/>
    <property type="match status" value="1"/>
</dbReference>
<dbReference type="PANTHER" id="PTHR42690:SF1">
    <property type="entry name" value="THREONINE SYNTHASE-LIKE 2"/>
    <property type="match status" value="1"/>
</dbReference>
<evidence type="ECO:0000256" key="1">
    <source>
        <dbReference type="ARBA" id="ARBA00001933"/>
    </source>
</evidence>
<keyword evidence="13" id="KW-1185">Reference proteome</keyword>
<dbReference type="AlphaFoldDB" id="A0A939DDT8"/>
<reference evidence="12" key="1">
    <citation type="submission" date="2021-02" db="EMBL/GenBank/DDBJ databases">
        <title>PHA producing bacteria isolated from coastal sediment in Guangdong, Shenzhen.</title>
        <authorList>
            <person name="Zheng W."/>
            <person name="Yu S."/>
            <person name="Huang Y."/>
        </authorList>
    </citation>
    <scope>NUCLEOTIDE SEQUENCE</scope>
    <source>
        <strain evidence="12">TN14-10</strain>
    </source>
</reference>
<keyword evidence="6 12" id="KW-0456">Lyase</keyword>
<comment type="similarity">
    <text evidence="2">Belongs to the threonine synthase family.</text>
</comment>
<dbReference type="SUPFAM" id="SSF53686">
    <property type="entry name" value="Tryptophan synthase beta subunit-like PLP-dependent enzymes"/>
    <property type="match status" value="1"/>
</dbReference>
<feature type="modified residue" description="N6-(pyridoxal phosphate)lysine" evidence="10">
    <location>
        <position position="112"/>
    </location>
</feature>
<dbReference type="InterPro" id="IPR000634">
    <property type="entry name" value="Ser/Thr_deHydtase_PyrdxlP-BS"/>
</dbReference>
<evidence type="ECO:0000256" key="6">
    <source>
        <dbReference type="ARBA" id="ARBA00023239"/>
    </source>
</evidence>
<evidence type="ECO:0000256" key="4">
    <source>
        <dbReference type="ARBA" id="ARBA00022605"/>
    </source>
</evidence>
<evidence type="ECO:0000256" key="3">
    <source>
        <dbReference type="ARBA" id="ARBA00018679"/>
    </source>
</evidence>
<dbReference type="PROSITE" id="PS00165">
    <property type="entry name" value="DEHYDRATASE_SER_THR"/>
    <property type="match status" value="1"/>
</dbReference>
<protein>
    <recommendedName>
        <fullName evidence="3 9">Threonine synthase</fullName>
        <ecNumber evidence="9">4.2.3.1</ecNumber>
    </recommendedName>
</protein>
<evidence type="ECO:0000256" key="5">
    <source>
        <dbReference type="ARBA" id="ARBA00022898"/>
    </source>
</evidence>
<dbReference type="GO" id="GO:0009088">
    <property type="term" value="P:threonine biosynthetic process"/>
    <property type="evidence" value="ECO:0007669"/>
    <property type="project" value="UniProtKB-UniRule"/>
</dbReference>
<dbReference type="EC" id="4.2.3.1" evidence="9"/>
<proteinExistence type="inferred from homology"/>
<evidence type="ECO:0000256" key="8">
    <source>
        <dbReference type="ARBA" id="ARBA00049144"/>
    </source>
</evidence>
<comment type="cofactor">
    <cofactor evidence="1 10">
        <name>pyridoxal 5'-phosphate</name>
        <dbReference type="ChEBI" id="CHEBI:597326"/>
    </cofactor>
</comment>
<evidence type="ECO:0000313" key="12">
    <source>
        <dbReference type="EMBL" id="MBN7796046.1"/>
    </source>
</evidence>
<keyword evidence="4" id="KW-0028">Amino-acid biosynthesis</keyword>
<dbReference type="InterPro" id="IPR036052">
    <property type="entry name" value="TrpB-like_PALP_sf"/>
</dbReference>
<evidence type="ECO:0000256" key="2">
    <source>
        <dbReference type="ARBA" id="ARBA00005517"/>
    </source>
</evidence>
<dbReference type="GO" id="GO:0004795">
    <property type="term" value="F:threonine synthase activity"/>
    <property type="evidence" value="ECO:0007669"/>
    <property type="project" value="UniProtKB-UniRule"/>
</dbReference>